<comment type="caution">
    <text evidence="2">The sequence shown here is derived from an EMBL/GenBank/DDBJ whole genome shotgun (WGS) entry which is preliminary data.</text>
</comment>
<protein>
    <submittedName>
        <fullName evidence="2">DUF3299 domain-containing protein</fullName>
    </submittedName>
</protein>
<proteinExistence type="predicted"/>
<dbReference type="Gene3D" id="2.40.50.870">
    <property type="entry name" value="Protein of unknown function (DUF3299)"/>
    <property type="match status" value="1"/>
</dbReference>
<gene>
    <name evidence="2" type="ORF">ACFPTN_13800</name>
</gene>
<evidence type="ECO:0000313" key="3">
    <source>
        <dbReference type="Proteomes" id="UP001595974"/>
    </source>
</evidence>
<feature type="signal peptide" evidence="1">
    <location>
        <begin position="1"/>
        <end position="21"/>
    </location>
</feature>
<reference evidence="3" key="1">
    <citation type="journal article" date="2019" name="Int. J. Syst. Evol. Microbiol.">
        <title>The Global Catalogue of Microorganisms (GCM) 10K type strain sequencing project: providing services to taxonomists for standard genome sequencing and annotation.</title>
        <authorList>
            <consortium name="The Broad Institute Genomics Platform"/>
            <consortium name="The Broad Institute Genome Sequencing Center for Infectious Disease"/>
            <person name="Wu L."/>
            <person name="Ma J."/>
        </authorList>
    </citation>
    <scope>NUCLEOTIDE SEQUENCE [LARGE SCALE GENOMIC DNA]</scope>
    <source>
        <strain evidence="3">SHR3</strain>
    </source>
</reference>
<keyword evidence="1" id="KW-0732">Signal</keyword>
<dbReference type="InterPro" id="IPR021727">
    <property type="entry name" value="DUF3299"/>
</dbReference>
<dbReference type="EMBL" id="JBHSOG010000050">
    <property type="protein sequence ID" value="MFC5770453.1"/>
    <property type="molecule type" value="Genomic_DNA"/>
</dbReference>
<organism evidence="2 3">
    <name type="scientific">Thauera sinica</name>
    <dbReference type="NCBI Taxonomy" id="2665146"/>
    <lineage>
        <taxon>Bacteria</taxon>
        <taxon>Pseudomonadati</taxon>
        <taxon>Pseudomonadota</taxon>
        <taxon>Betaproteobacteria</taxon>
        <taxon>Rhodocyclales</taxon>
        <taxon>Zoogloeaceae</taxon>
        <taxon>Thauera</taxon>
    </lineage>
</organism>
<dbReference type="Pfam" id="PF11736">
    <property type="entry name" value="DUF3299"/>
    <property type="match status" value="1"/>
</dbReference>
<dbReference type="RefSeq" id="WP_096445055.1">
    <property type="nucleotide sequence ID" value="NZ_JBHSOG010000050.1"/>
</dbReference>
<accession>A0ABW1ATG3</accession>
<dbReference type="Proteomes" id="UP001595974">
    <property type="component" value="Unassembled WGS sequence"/>
</dbReference>
<sequence length="192" mass="20993">MRLLHACIVCLLLAASFAAGAEGYRIGERLAPGTEPARPAYREIQWDNLVPEDWDPMAEFKGLDLGSLRDGDPRAQAALEKMRAAWDAAPVETALDGKAIRLAGFVIPLERKGKLVSELLLVPYFGACIHTPPPPANQTIHVVLNKPTGDVRMMDAFWVTGVLKVARGDSGMGVFGYRLRADGLERYRPKGQ</sequence>
<keyword evidence="3" id="KW-1185">Reference proteome</keyword>
<feature type="chain" id="PRO_5046792672" evidence="1">
    <location>
        <begin position="22"/>
        <end position="192"/>
    </location>
</feature>
<evidence type="ECO:0000313" key="2">
    <source>
        <dbReference type="EMBL" id="MFC5770453.1"/>
    </source>
</evidence>
<evidence type="ECO:0000256" key="1">
    <source>
        <dbReference type="SAM" id="SignalP"/>
    </source>
</evidence>
<name>A0ABW1ATG3_9RHOO</name>